<evidence type="ECO:0000313" key="3">
    <source>
        <dbReference type="Proteomes" id="UP000287188"/>
    </source>
</evidence>
<keyword evidence="3" id="KW-1185">Reference proteome</keyword>
<protein>
    <recommendedName>
        <fullName evidence="1">DNA polymerase Y-family little finger domain-containing protein</fullName>
    </recommendedName>
</protein>
<proteinExistence type="predicted"/>
<evidence type="ECO:0000259" key="1">
    <source>
        <dbReference type="Pfam" id="PF11799"/>
    </source>
</evidence>
<evidence type="ECO:0000313" key="2">
    <source>
        <dbReference type="EMBL" id="GCE19733.1"/>
    </source>
</evidence>
<name>A0A402AKV5_9CHLR</name>
<organism evidence="2 3">
    <name type="scientific">Dictyobacter kobayashii</name>
    <dbReference type="NCBI Taxonomy" id="2014872"/>
    <lineage>
        <taxon>Bacteria</taxon>
        <taxon>Bacillati</taxon>
        <taxon>Chloroflexota</taxon>
        <taxon>Ktedonobacteria</taxon>
        <taxon>Ktedonobacterales</taxon>
        <taxon>Dictyobacteraceae</taxon>
        <taxon>Dictyobacter</taxon>
    </lineage>
</organism>
<dbReference type="Pfam" id="PF11799">
    <property type="entry name" value="IMS_C"/>
    <property type="match status" value="1"/>
</dbReference>
<dbReference type="AlphaFoldDB" id="A0A402AKV5"/>
<gene>
    <name evidence="2" type="ORF">KDK_35330</name>
</gene>
<feature type="domain" description="DNA polymerase Y-family little finger" evidence="1">
    <location>
        <begin position="21"/>
        <end position="128"/>
    </location>
</feature>
<dbReference type="GO" id="GO:0003684">
    <property type="term" value="F:damaged DNA binding"/>
    <property type="evidence" value="ECO:0007669"/>
    <property type="project" value="InterPro"/>
</dbReference>
<dbReference type="Proteomes" id="UP000287188">
    <property type="component" value="Unassembled WGS sequence"/>
</dbReference>
<reference evidence="3" key="1">
    <citation type="submission" date="2018-12" db="EMBL/GenBank/DDBJ databases">
        <title>Tengunoibacter tsumagoiensis gen. nov., sp. nov., Dictyobacter kobayashii sp. nov., D. alpinus sp. nov., and D. joshuensis sp. nov. and description of Dictyobacteraceae fam. nov. within the order Ktedonobacterales isolated from Tengu-no-mugimeshi.</title>
        <authorList>
            <person name="Wang C.M."/>
            <person name="Zheng Y."/>
            <person name="Sakai Y."/>
            <person name="Toyoda A."/>
            <person name="Minakuchi Y."/>
            <person name="Abe K."/>
            <person name="Yokota A."/>
            <person name="Yabe S."/>
        </authorList>
    </citation>
    <scope>NUCLEOTIDE SEQUENCE [LARGE SCALE GENOMIC DNA]</scope>
    <source>
        <strain evidence="3">Uno11</strain>
    </source>
</reference>
<comment type="caution">
    <text evidence="2">The sequence shown here is derived from an EMBL/GenBank/DDBJ whole genome shotgun (WGS) entry which is preliminary data.</text>
</comment>
<accession>A0A402AKV5</accession>
<dbReference type="RefSeq" id="WP_161977417.1">
    <property type="nucleotide sequence ID" value="NZ_BIFS01000001.1"/>
</dbReference>
<dbReference type="InterPro" id="IPR036775">
    <property type="entry name" value="DNA_pol_Y-fam_lit_finger_sf"/>
</dbReference>
<dbReference type="EMBL" id="BIFS01000001">
    <property type="protein sequence ID" value="GCE19733.1"/>
    <property type="molecule type" value="Genomic_DNA"/>
</dbReference>
<dbReference type="GO" id="GO:0006281">
    <property type="term" value="P:DNA repair"/>
    <property type="evidence" value="ECO:0007669"/>
    <property type="project" value="InterPro"/>
</dbReference>
<sequence>MVPDAPPLSQNARVRFHHHADADETCSALRKLANYLSDRLQEQRLKGQSIALILWPNQVHRNTRRLITNDNGEEMAFTAAEETISGQLQLERHTDEADIIAHHSLMLFAHYHRAGTRYLQVQLRIGDMITTAPTTYYPPPARARGRLTRKL</sequence>
<dbReference type="Gene3D" id="3.30.1490.100">
    <property type="entry name" value="DNA polymerase, Y-family, little finger domain"/>
    <property type="match status" value="1"/>
</dbReference>
<dbReference type="InterPro" id="IPR017961">
    <property type="entry name" value="DNA_pol_Y-fam_little_finger"/>
</dbReference>